<evidence type="ECO:0000256" key="1">
    <source>
        <dbReference type="SAM" id="MobiDB-lite"/>
    </source>
</evidence>
<evidence type="ECO:0000313" key="2">
    <source>
        <dbReference type="EMBL" id="KAH7374959.1"/>
    </source>
</evidence>
<feature type="region of interest" description="Disordered" evidence="1">
    <location>
        <begin position="330"/>
        <end position="376"/>
    </location>
</feature>
<protein>
    <submittedName>
        <fullName evidence="2">Uncharacterized protein</fullName>
    </submittedName>
</protein>
<feature type="compositionally biased region" description="Acidic residues" evidence="1">
    <location>
        <begin position="330"/>
        <end position="339"/>
    </location>
</feature>
<gene>
    <name evidence="2" type="ORF">B0T11DRAFT_269448</name>
</gene>
<dbReference type="EMBL" id="JAGPXD010000001">
    <property type="protein sequence ID" value="KAH7374959.1"/>
    <property type="molecule type" value="Genomic_DNA"/>
</dbReference>
<proteinExistence type="predicted"/>
<keyword evidence="3" id="KW-1185">Reference proteome</keyword>
<dbReference type="Proteomes" id="UP000813385">
    <property type="component" value="Unassembled WGS sequence"/>
</dbReference>
<evidence type="ECO:0000313" key="3">
    <source>
        <dbReference type="Proteomes" id="UP000813385"/>
    </source>
</evidence>
<accession>A0A8K0X844</accession>
<reference evidence="2" key="1">
    <citation type="journal article" date="2021" name="Nat. Commun.">
        <title>Genetic determinants of endophytism in the Arabidopsis root mycobiome.</title>
        <authorList>
            <person name="Mesny F."/>
            <person name="Miyauchi S."/>
            <person name="Thiergart T."/>
            <person name="Pickel B."/>
            <person name="Atanasova L."/>
            <person name="Karlsson M."/>
            <person name="Huettel B."/>
            <person name="Barry K.W."/>
            <person name="Haridas S."/>
            <person name="Chen C."/>
            <person name="Bauer D."/>
            <person name="Andreopoulos W."/>
            <person name="Pangilinan J."/>
            <person name="LaButti K."/>
            <person name="Riley R."/>
            <person name="Lipzen A."/>
            <person name="Clum A."/>
            <person name="Drula E."/>
            <person name="Henrissat B."/>
            <person name="Kohler A."/>
            <person name="Grigoriev I.V."/>
            <person name="Martin F.M."/>
            <person name="Hacquard S."/>
        </authorList>
    </citation>
    <scope>NUCLEOTIDE SEQUENCE</scope>
    <source>
        <strain evidence="2">MPI-CAGE-AT-0016</strain>
    </source>
</reference>
<dbReference type="AlphaFoldDB" id="A0A8K0X844"/>
<comment type="caution">
    <text evidence="2">The sequence shown here is derived from an EMBL/GenBank/DDBJ whole genome shotgun (WGS) entry which is preliminary data.</text>
</comment>
<sequence length="376" mass="42823">MAIRIDRWLEEQLEMPGYRPPLPRPSHPYYSRIEYSESASGDTDADEHEVPTKDAISRRLRVIMHQFSCDPFNEEQTAACMGLKMEEYWVLRPDEHDIRNLLYPSANREQHACRSMNLLRARISSAMDCLNGFEYVLGPNGMAAVKRLFNQSPGSALLFDCLGRIERMCWLAWLGFSNLNVPNGAAIAKVQFQMAMMTDPPGSPADKLEALNDPPWMLHGINASIWLCRQNWRHRIGYLGFMTACHKFTTRPAEALRFMSMKLEDQEEWLEEQRILPDIDDDARRELVLMDDVEWAGAVEGLWKRMWNMTGDRVLMDDDDEVEESVVTLEEEGQEEESLETPAASGGACSPCSRGKRPAFRAGFDAGAPASKRARV</sequence>
<name>A0A8K0X844_9PEZI</name>
<organism evidence="2 3">
    <name type="scientific">Plectosphaerella cucumerina</name>
    <dbReference type="NCBI Taxonomy" id="40658"/>
    <lineage>
        <taxon>Eukaryota</taxon>
        <taxon>Fungi</taxon>
        <taxon>Dikarya</taxon>
        <taxon>Ascomycota</taxon>
        <taxon>Pezizomycotina</taxon>
        <taxon>Sordariomycetes</taxon>
        <taxon>Hypocreomycetidae</taxon>
        <taxon>Glomerellales</taxon>
        <taxon>Plectosphaerellaceae</taxon>
        <taxon>Plectosphaerella</taxon>
    </lineage>
</organism>